<dbReference type="InterPro" id="IPR013656">
    <property type="entry name" value="PAS_4"/>
</dbReference>
<dbReference type="InterPro" id="IPR001789">
    <property type="entry name" value="Sig_transdc_resp-reg_receiver"/>
</dbReference>
<dbReference type="PROSITE" id="PS50112">
    <property type="entry name" value="PAS"/>
    <property type="match status" value="4"/>
</dbReference>
<dbReference type="PROSITE" id="PS50109">
    <property type="entry name" value="HIS_KIN"/>
    <property type="match status" value="1"/>
</dbReference>
<dbReference type="CDD" id="cd00130">
    <property type="entry name" value="PAS"/>
    <property type="match status" value="4"/>
</dbReference>
<name>K9YHQ3_CYASC</name>
<evidence type="ECO:0000256" key="11">
    <source>
        <dbReference type="ARBA" id="ARBA00022840"/>
    </source>
</evidence>
<dbReference type="PROSITE" id="PS50885">
    <property type="entry name" value="HAMP"/>
    <property type="match status" value="1"/>
</dbReference>
<dbReference type="PATRIC" id="fig|292563.3.peg.31"/>
<evidence type="ECO:0000256" key="16">
    <source>
        <dbReference type="PROSITE-ProRule" id="PRU00169"/>
    </source>
</evidence>
<evidence type="ECO:0000256" key="7">
    <source>
        <dbReference type="ARBA" id="ARBA00022679"/>
    </source>
</evidence>
<dbReference type="SMART" id="SM00091">
    <property type="entry name" value="PAS"/>
    <property type="match status" value="5"/>
</dbReference>
<dbReference type="eggNOG" id="COG2202">
    <property type="taxonomic scope" value="Bacteria"/>
</dbReference>
<dbReference type="Gene3D" id="6.10.340.10">
    <property type="match status" value="1"/>
</dbReference>
<dbReference type="InterPro" id="IPR000700">
    <property type="entry name" value="PAS-assoc_C"/>
</dbReference>
<dbReference type="Gene3D" id="1.10.287.130">
    <property type="match status" value="1"/>
</dbReference>
<comment type="similarity">
    <text evidence="3">In the N-terminal section; belongs to the phytochrome family.</text>
</comment>
<dbReference type="EC" id="2.7.13.3" evidence="4"/>
<evidence type="ECO:0000256" key="9">
    <source>
        <dbReference type="ARBA" id="ARBA00022741"/>
    </source>
</evidence>
<dbReference type="InterPro" id="IPR036890">
    <property type="entry name" value="HATPase_C_sf"/>
</dbReference>
<feature type="transmembrane region" description="Helical" evidence="18">
    <location>
        <begin position="21"/>
        <end position="43"/>
    </location>
</feature>
<dbReference type="InterPro" id="IPR003661">
    <property type="entry name" value="HisK_dim/P_dom"/>
</dbReference>
<keyword evidence="14 18" id="KW-0472">Membrane</keyword>
<dbReference type="eggNOG" id="COG2205">
    <property type="taxonomic scope" value="Bacteria"/>
</dbReference>
<gene>
    <name evidence="24" type="ordered locus">Cyast_0028</name>
</gene>
<comment type="subcellular location">
    <subcellularLocation>
        <location evidence="2">Cell membrane</location>
        <topology evidence="2">Multi-pass membrane protein</topology>
    </subcellularLocation>
</comment>
<protein>
    <recommendedName>
        <fullName evidence="15">Circadian input-output histidine kinase CikA</fullName>
        <ecNumber evidence="4">2.7.13.3</ecNumber>
    </recommendedName>
</protein>
<dbReference type="Pfam" id="PF02518">
    <property type="entry name" value="HATPase_c"/>
    <property type="match status" value="1"/>
</dbReference>
<dbReference type="InterPro" id="IPR003660">
    <property type="entry name" value="HAMP_dom"/>
</dbReference>
<feature type="coiled-coil region" evidence="17">
    <location>
        <begin position="929"/>
        <end position="959"/>
    </location>
</feature>
<dbReference type="FunFam" id="3.30.565.10:FF:000010">
    <property type="entry name" value="Sensor histidine kinase RcsC"/>
    <property type="match status" value="1"/>
</dbReference>
<accession>K9YHQ3</accession>
<dbReference type="InterPro" id="IPR029151">
    <property type="entry name" value="Sensor-like_sf"/>
</dbReference>
<evidence type="ECO:0000259" key="21">
    <source>
        <dbReference type="PROSITE" id="PS50112"/>
    </source>
</evidence>
<dbReference type="SMART" id="SM00448">
    <property type="entry name" value="REC"/>
    <property type="match status" value="1"/>
</dbReference>
<keyword evidence="17" id="KW-0175">Coiled coil</keyword>
<dbReference type="PROSITE" id="PS50113">
    <property type="entry name" value="PAC"/>
    <property type="match status" value="4"/>
</dbReference>
<dbReference type="CDD" id="cd17546">
    <property type="entry name" value="REC_hyHK_CKI1_RcsC-like"/>
    <property type="match status" value="1"/>
</dbReference>
<evidence type="ECO:0000256" key="14">
    <source>
        <dbReference type="ARBA" id="ARBA00023136"/>
    </source>
</evidence>
<dbReference type="CDD" id="cd12913">
    <property type="entry name" value="PDC1_MCP_like"/>
    <property type="match status" value="1"/>
</dbReference>
<evidence type="ECO:0000256" key="1">
    <source>
        <dbReference type="ARBA" id="ARBA00000085"/>
    </source>
</evidence>
<dbReference type="PROSITE" id="PS50110">
    <property type="entry name" value="RESPONSE_REGULATORY"/>
    <property type="match status" value="1"/>
</dbReference>
<proteinExistence type="inferred from homology"/>
<dbReference type="Pfam" id="PF00072">
    <property type="entry name" value="Response_reg"/>
    <property type="match status" value="1"/>
</dbReference>
<dbReference type="SUPFAM" id="SSF47384">
    <property type="entry name" value="Homodimeric domain of signal transducing histidine kinase"/>
    <property type="match status" value="1"/>
</dbReference>
<evidence type="ECO:0000313" key="25">
    <source>
        <dbReference type="Proteomes" id="UP000010483"/>
    </source>
</evidence>
<keyword evidence="11" id="KW-0067">ATP-binding</keyword>
<feature type="domain" description="PAC" evidence="22">
    <location>
        <begin position="639"/>
        <end position="690"/>
    </location>
</feature>
<dbReference type="GO" id="GO:0005886">
    <property type="term" value="C:plasma membrane"/>
    <property type="evidence" value="ECO:0007669"/>
    <property type="project" value="UniProtKB-SubCell"/>
</dbReference>
<dbReference type="Pfam" id="PF00512">
    <property type="entry name" value="HisKA"/>
    <property type="match status" value="1"/>
</dbReference>
<feature type="domain" description="PAC" evidence="22">
    <location>
        <begin position="503"/>
        <end position="559"/>
    </location>
</feature>
<dbReference type="Pfam" id="PF02743">
    <property type="entry name" value="dCache_1"/>
    <property type="match status" value="1"/>
</dbReference>
<dbReference type="InterPro" id="IPR036097">
    <property type="entry name" value="HisK_dim/P_sf"/>
</dbReference>
<feature type="domain" description="Histidine kinase" evidence="19">
    <location>
        <begin position="959"/>
        <end position="1197"/>
    </location>
</feature>
<dbReference type="InterPro" id="IPR001610">
    <property type="entry name" value="PAC"/>
</dbReference>
<dbReference type="SUPFAM" id="SSF55874">
    <property type="entry name" value="ATPase domain of HSP90 chaperone/DNA topoisomerase II/histidine kinase"/>
    <property type="match status" value="1"/>
</dbReference>
<dbReference type="CDD" id="cd16922">
    <property type="entry name" value="HATPase_EvgS-ArcB-TorS-like"/>
    <property type="match status" value="1"/>
</dbReference>
<dbReference type="GO" id="GO:0005524">
    <property type="term" value="F:ATP binding"/>
    <property type="evidence" value="ECO:0007669"/>
    <property type="project" value="UniProtKB-KW"/>
</dbReference>
<dbReference type="InterPro" id="IPR035965">
    <property type="entry name" value="PAS-like_dom_sf"/>
</dbReference>
<dbReference type="SUPFAM" id="SSF55785">
    <property type="entry name" value="PYP-like sensor domain (PAS domain)"/>
    <property type="match status" value="4"/>
</dbReference>
<evidence type="ECO:0000259" key="23">
    <source>
        <dbReference type="PROSITE" id="PS50885"/>
    </source>
</evidence>
<dbReference type="GO" id="GO:0000155">
    <property type="term" value="F:phosphorelay sensor kinase activity"/>
    <property type="evidence" value="ECO:0007669"/>
    <property type="project" value="InterPro"/>
</dbReference>
<keyword evidence="7" id="KW-0808">Transferase</keyword>
<keyword evidence="5" id="KW-1003">Cell membrane</keyword>
<dbReference type="Gene3D" id="3.30.565.10">
    <property type="entry name" value="Histidine kinase-like ATPase, C-terminal domain"/>
    <property type="match status" value="1"/>
</dbReference>
<evidence type="ECO:0000256" key="2">
    <source>
        <dbReference type="ARBA" id="ARBA00004651"/>
    </source>
</evidence>
<feature type="modified residue" description="4-aspartylphosphate" evidence="16">
    <location>
        <position position="1273"/>
    </location>
</feature>
<feature type="domain" description="PAC" evidence="22">
    <location>
        <begin position="889"/>
        <end position="941"/>
    </location>
</feature>
<evidence type="ECO:0000259" key="19">
    <source>
        <dbReference type="PROSITE" id="PS50109"/>
    </source>
</evidence>
<dbReference type="FunFam" id="1.10.287.130:FF:000003">
    <property type="entry name" value="Histidine kinase"/>
    <property type="match status" value="1"/>
</dbReference>
<dbReference type="SMART" id="SM00086">
    <property type="entry name" value="PAC"/>
    <property type="match status" value="4"/>
</dbReference>
<evidence type="ECO:0000256" key="8">
    <source>
        <dbReference type="ARBA" id="ARBA00022692"/>
    </source>
</evidence>
<evidence type="ECO:0000313" key="24">
    <source>
        <dbReference type="EMBL" id="AFZ46012.1"/>
    </source>
</evidence>
<dbReference type="NCBIfam" id="TIGR00229">
    <property type="entry name" value="sensory_box"/>
    <property type="match status" value="3"/>
</dbReference>
<dbReference type="Proteomes" id="UP000010483">
    <property type="component" value="Chromosome"/>
</dbReference>
<evidence type="ECO:0000256" key="4">
    <source>
        <dbReference type="ARBA" id="ARBA00012438"/>
    </source>
</evidence>
<feature type="domain" description="PAS" evidence="21">
    <location>
        <begin position="714"/>
        <end position="760"/>
    </location>
</feature>
<dbReference type="BioCyc" id="CSTA292563:G1353-27-MONOMER"/>
<evidence type="ECO:0000256" key="6">
    <source>
        <dbReference type="ARBA" id="ARBA00022553"/>
    </source>
</evidence>
<evidence type="ECO:0000256" key="15">
    <source>
        <dbReference type="ARBA" id="ARBA00074306"/>
    </source>
</evidence>
<dbReference type="HOGENOM" id="CLU_000445_114_10_3"/>
<evidence type="ECO:0000256" key="18">
    <source>
        <dbReference type="SAM" id="Phobius"/>
    </source>
</evidence>
<keyword evidence="8 18" id="KW-0812">Transmembrane</keyword>
<evidence type="ECO:0000256" key="13">
    <source>
        <dbReference type="ARBA" id="ARBA00023012"/>
    </source>
</evidence>
<dbReference type="PRINTS" id="PR00344">
    <property type="entry name" value="BCTRLSENSOR"/>
</dbReference>
<feature type="domain" description="PAS" evidence="21">
    <location>
        <begin position="427"/>
        <end position="499"/>
    </location>
</feature>
<feature type="domain" description="PAC" evidence="22">
    <location>
        <begin position="763"/>
        <end position="814"/>
    </location>
</feature>
<feature type="domain" description="PAS" evidence="21">
    <location>
        <begin position="577"/>
        <end position="637"/>
    </location>
</feature>
<dbReference type="SMART" id="SM00388">
    <property type="entry name" value="HisKA"/>
    <property type="match status" value="1"/>
</dbReference>
<dbReference type="InterPro" id="IPR004358">
    <property type="entry name" value="Sig_transdc_His_kin-like_C"/>
</dbReference>
<comment type="catalytic activity">
    <reaction evidence="1">
        <text>ATP + protein L-histidine = ADP + protein N-phospho-L-histidine.</text>
        <dbReference type="EC" id="2.7.13.3"/>
    </reaction>
</comment>
<keyword evidence="10 24" id="KW-0418">Kinase</keyword>
<organism evidence="24 25">
    <name type="scientific">Cyanobacterium stanieri (strain ATCC 29140 / PCC 7202)</name>
    <dbReference type="NCBI Taxonomy" id="292563"/>
    <lineage>
        <taxon>Bacteria</taxon>
        <taxon>Bacillati</taxon>
        <taxon>Cyanobacteriota</taxon>
        <taxon>Cyanophyceae</taxon>
        <taxon>Oscillatoriophycideae</taxon>
        <taxon>Chroococcales</taxon>
        <taxon>Geminocystaceae</taxon>
        <taxon>Cyanobacterium</taxon>
    </lineage>
</organism>
<dbReference type="InterPro" id="IPR011006">
    <property type="entry name" value="CheY-like_superfamily"/>
</dbReference>
<feature type="domain" description="PAS" evidence="21">
    <location>
        <begin position="815"/>
        <end position="859"/>
    </location>
</feature>
<sequence>MRSPLTHQGKKNKDKLIPLRWIIVIPFVCQVFGAVSIIGYLSYRSGQRSINNLGNQLMTQTADKVTDTLDQYFQQAQQINQLNQRLITSGFLDPDNFDELGKYFWQQLQTYDFNYLGYGNTNREFVGAGHGKYHSEISIIRQPEVNTIYTYQPDNQGNLSDQVLIEEIHNIHQEAWFTQPYSARKPIWTHPYHWAELPGDLYISAAAPIFDNEEQVTGVVSVDLSLSKINEFLSHIPVAETGKVIILSSSGSLIASSHPQTPFRLNSQGIAQRITPSELQDPIVDSALKLIDESLPVGYPLTELDNDIFLHNSEIFVKLVPYQDEYGLDFSIITIVPTQDFTAEIQQNIDHTIAISFLTFIGSILLSILTSKKITYPLSKLLQANENFAHGQFTQYPQNKTNIKEIEQLSRSFFSMANQIQQAMEQSESRYRQIVEQQTDFVIRSKLINRDTEPEVIIIFGNNSFSKALNLSPEETIGKKWSEVVFSEDIEEVMDQALKLCPTNPEFYIENRNIISNGEIIWTQWLNQGFFDEQGELIEIHSLGRNITKLKETEIALRESEAKFYQLALSCPGMIYIYVQRPDGSQCFEYVSEAAEEILELSPQELLEDVHKFTKLLHPDDMVAFREVTAHSAATMQPMVFEWRIITPSGKLKWLQSHDRPKKRKYGDIVWTGLIIDITDRINLQSRLEKIAANIPGMIYQYTLRADGTSHCPYMSRGITDLFGLQPEDVKESADPIFELIHPDDTQKLIDSILESADSMNTWVCEYRICPQNNKMIWVLGYATPQKELDGSTTWYGYVANISDRKEAEEALKESEERYHQILDSISDMVLVKNPRAEFVWANKAFRDFYNMNLEQLQGIIDAPHNNPEYTAQYIKDDAKVVETKQSLVILEEKALRHDGVERAFATVKSPIFDEEGNVIMTVGVSRDVTEAKQIAQALAQAKEEAEAATKAKSNFLANMSHEIRTPMNGVIGIAQLLALSPLTPEQRDLVATIEESSNVLLSIINDILDFSKIDSGKLELEQTGFSLQDLLKSISLLFSKQITDKNIEFAYHIDDSIPPMVGDSTRLKQVFLNLISNAFKFTSQGSIKIRVEKYGVLTPDSHQTLIVSIRDTGIGVPSDRISLLFTPFTQADTSISRKYGGTGLGLAISKSLINMMGGTIWLESQGNIGGNPPPHWTPPPANSIGSTFYFTLNLPVSIDPHNYHQSSSPFIPPASDAQKAALKILLAEDDRVNQKVALLMLKKLGYQADIALNGLEVLEKVAQQNYDVILMDLQMPHMGGIQATQEIRKGDRPQPYIIALTANALEEDQQQCKSVGMNDFLSKPLQLHKLKIALKIALQNIIDEK</sequence>
<dbReference type="Pfam" id="PF08448">
    <property type="entry name" value="PAS_4"/>
    <property type="match status" value="1"/>
</dbReference>
<keyword evidence="6 16" id="KW-0597">Phosphoprotein</keyword>
<dbReference type="InterPro" id="IPR003594">
    <property type="entry name" value="HATPase_dom"/>
</dbReference>
<dbReference type="PANTHER" id="PTHR45339">
    <property type="entry name" value="HYBRID SIGNAL TRANSDUCTION HISTIDINE KINASE J"/>
    <property type="match status" value="1"/>
</dbReference>
<dbReference type="InterPro" id="IPR033479">
    <property type="entry name" value="dCache_1"/>
</dbReference>
<dbReference type="eggNOG" id="COG5002">
    <property type="taxonomic scope" value="Bacteria"/>
</dbReference>
<keyword evidence="25" id="KW-1185">Reference proteome</keyword>
<feature type="domain" description="Response regulatory" evidence="20">
    <location>
        <begin position="1224"/>
        <end position="1339"/>
    </location>
</feature>
<dbReference type="InterPro" id="IPR000014">
    <property type="entry name" value="PAS"/>
</dbReference>
<evidence type="ECO:0000259" key="20">
    <source>
        <dbReference type="PROSITE" id="PS50110"/>
    </source>
</evidence>
<evidence type="ECO:0000259" key="22">
    <source>
        <dbReference type="PROSITE" id="PS50113"/>
    </source>
</evidence>
<dbReference type="SUPFAM" id="SSF103190">
    <property type="entry name" value="Sensory domain-like"/>
    <property type="match status" value="1"/>
</dbReference>
<dbReference type="CDD" id="cd00082">
    <property type="entry name" value="HisKA"/>
    <property type="match status" value="1"/>
</dbReference>
<dbReference type="InterPro" id="IPR013655">
    <property type="entry name" value="PAS_fold_3"/>
</dbReference>
<dbReference type="Gene3D" id="3.40.50.2300">
    <property type="match status" value="1"/>
</dbReference>
<dbReference type="Pfam" id="PF08447">
    <property type="entry name" value="PAS_3"/>
    <property type="match status" value="3"/>
</dbReference>
<keyword evidence="13" id="KW-0902">Two-component regulatory system</keyword>
<evidence type="ECO:0000256" key="3">
    <source>
        <dbReference type="ARBA" id="ARBA00006402"/>
    </source>
</evidence>
<dbReference type="PANTHER" id="PTHR45339:SF1">
    <property type="entry name" value="HYBRID SIGNAL TRANSDUCTION HISTIDINE KINASE J"/>
    <property type="match status" value="1"/>
</dbReference>
<dbReference type="KEGG" id="csn:Cyast_0028"/>
<dbReference type="EMBL" id="CP003940">
    <property type="protein sequence ID" value="AFZ46012.1"/>
    <property type="molecule type" value="Genomic_DNA"/>
</dbReference>
<evidence type="ECO:0000256" key="12">
    <source>
        <dbReference type="ARBA" id="ARBA00022989"/>
    </source>
</evidence>
<evidence type="ECO:0000256" key="10">
    <source>
        <dbReference type="ARBA" id="ARBA00022777"/>
    </source>
</evidence>
<evidence type="ECO:0000256" key="17">
    <source>
        <dbReference type="SAM" id="Coils"/>
    </source>
</evidence>
<dbReference type="STRING" id="292563.Cyast_0028"/>
<dbReference type="SMART" id="SM00387">
    <property type="entry name" value="HATPase_c"/>
    <property type="match status" value="1"/>
</dbReference>
<reference evidence="25" key="1">
    <citation type="journal article" date="2013" name="Proc. Natl. Acad. Sci. U.S.A.">
        <title>Improving the coverage of the cyanobacterial phylum using diversity-driven genome sequencing.</title>
        <authorList>
            <person name="Shih P.M."/>
            <person name="Wu D."/>
            <person name="Latifi A."/>
            <person name="Axen S.D."/>
            <person name="Fewer D.P."/>
            <person name="Talla E."/>
            <person name="Calteau A."/>
            <person name="Cai F."/>
            <person name="Tandeau de Marsac N."/>
            <person name="Rippka R."/>
            <person name="Herdman M."/>
            <person name="Sivonen K."/>
            <person name="Coursin T."/>
            <person name="Laurent T."/>
            <person name="Goodwin L."/>
            <person name="Nolan M."/>
            <person name="Davenport K.W."/>
            <person name="Han C.S."/>
            <person name="Rubin E.M."/>
            <person name="Eisen J.A."/>
            <person name="Woyke T."/>
            <person name="Gugger M."/>
            <person name="Kerfeld C.A."/>
        </authorList>
    </citation>
    <scope>NUCLEOTIDE SEQUENCE [LARGE SCALE GENOMIC DNA]</scope>
    <source>
        <strain evidence="25">ATCC 29140 / PCC 7202</strain>
    </source>
</reference>
<feature type="domain" description="HAMP" evidence="23">
    <location>
        <begin position="372"/>
        <end position="425"/>
    </location>
</feature>
<evidence type="ECO:0000256" key="5">
    <source>
        <dbReference type="ARBA" id="ARBA00022475"/>
    </source>
</evidence>
<keyword evidence="9" id="KW-0547">Nucleotide-binding</keyword>
<dbReference type="SUPFAM" id="SSF52172">
    <property type="entry name" value="CheY-like"/>
    <property type="match status" value="1"/>
</dbReference>
<dbReference type="InterPro" id="IPR005467">
    <property type="entry name" value="His_kinase_dom"/>
</dbReference>
<keyword evidence="12 18" id="KW-1133">Transmembrane helix</keyword>
<dbReference type="Gene3D" id="3.30.450.20">
    <property type="entry name" value="PAS domain"/>
    <property type="match status" value="6"/>
</dbReference>